<dbReference type="GO" id="GO:0019323">
    <property type="term" value="P:pentose catabolic process"/>
    <property type="evidence" value="ECO:0007669"/>
    <property type="project" value="TreeGrafter"/>
</dbReference>
<keyword evidence="1" id="KW-0479">Metal-binding</keyword>
<dbReference type="GO" id="GO:0005829">
    <property type="term" value="C:cytosol"/>
    <property type="evidence" value="ECO:0007669"/>
    <property type="project" value="TreeGrafter"/>
</dbReference>
<dbReference type="PANTHER" id="PTHR22789">
    <property type="entry name" value="FUCULOSE PHOSPHATE ALDOLASE"/>
    <property type="match status" value="1"/>
</dbReference>
<name>A0A0D2NZA9_HYPSF</name>
<dbReference type="SUPFAM" id="SSF53639">
    <property type="entry name" value="AraD/HMP-PK domain-like"/>
    <property type="match status" value="1"/>
</dbReference>
<dbReference type="InterPro" id="IPR050197">
    <property type="entry name" value="Aldolase_class_II_sugar_metab"/>
</dbReference>
<dbReference type="AlphaFoldDB" id="A0A0D2NZA9"/>
<sequence>MRRVQLSAWILLASLRSVASTITKAAKTVSPAVLSATTDLLDANHILHFLGVVDAFGHVSARNPDNASEFFLTFSLAPALSTSTSIITYEIDNATAIDLTFNTSVKGSNVPSGFAERFIHSQIYQTFPDVQSVVHSHTTEVLPFAAANIPLTAQMHTAGSVGTNGTPIFDTGSLPTSILPEDQPHDMLIRTAILGDALASAFSNDSQIVLMKGHGMAVRGSSVRDAVFRAFYTVQDAKVQFQARMLGVDVGLTPREATDGANTTESVALLGRAWQLWQGQVDVSDLYTNDLRAPTIVDKD</sequence>
<reference evidence="6" key="1">
    <citation type="submission" date="2014-04" db="EMBL/GenBank/DDBJ databases">
        <title>Evolutionary Origins and Diversification of the Mycorrhizal Mutualists.</title>
        <authorList>
            <consortium name="DOE Joint Genome Institute"/>
            <consortium name="Mycorrhizal Genomics Consortium"/>
            <person name="Kohler A."/>
            <person name="Kuo A."/>
            <person name="Nagy L.G."/>
            <person name="Floudas D."/>
            <person name="Copeland A."/>
            <person name="Barry K.W."/>
            <person name="Cichocki N."/>
            <person name="Veneault-Fourrey C."/>
            <person name="LaButti K."/>
            <person name="Lindquist E.A."/>
            <person name="Lipzen A."/>
            <person name="Lundell T."/>
            <person name="Morin E."/>
            <person name="Murat C."/>
            <person name="Riley R."/>
            <person name="Ohm R."/>
            <person name="Sun H."/>
            <person name="Tunlid A."/>
            <person name="Henrissat B."/>
            <person name="Grigoriev I.V."/>
            <person name="Hibbett D.S."/>
            <person name="Martin F."/>
        </authorList>
    </citation>
    <scope>NUCLEOTIDE SEQUENCE [LARGE SCALE GENOMIC DNA]</scope>
    <source>
        <strain evidence="6">FD-334 SS-4</strain>
    </source>
</reference>
<dbReference type="Pfam" id="PF00596">
    <property type="entry name" value="Aldolase_II"/>
    <property type="match status" value="1"/>
</dbReference>
<feature type="domain" description="Class II aldolase/adducin N-terminal" evidence="4">
    <location>
        <begin position="38"/>
        <end position="241"/>
    </location>
</feature>
<dbReference type="PANTHER" id="PTHR22789:SF0">
    <property type="entry name" value="3-OXO-TETRONATE 4-PHOSPHATE DECARBOXYLASE-RELATED"/>
    <property type="match status" value="1"/>
</dbReference>
<dbReference type="GO" id="GO:0046872">
    <property type="term" value="F:metal ion binding"/>
    <property type="evidence" value="ECO:0007669"/>
    <property type="project" value="UniProtKB-KW"/>
</dbReference>
<accession>A0A0D2NZA9</accession>
<dbReference type="GO" id="GO:0016832">
    <property type="term" value="F:aldehyde-lyase activity"/>
    <property type="evidence" value="ECO:0007669"/>
    <property type="project" value="TreeGrafter"/>
</dbReference>
<evidence type="ECO:0000256" key="1">
    <source>
        <dbReference type="ARBA" id="ARBA00022723"/>
    </source>
</evidence>
<dbReference type="OrthoDB" id="2932980at2759"/>
<keyword evidence="2" id="KW-0456">Lyase</keyword>
<evidence type="ECO:0000313" key="5">
    <source>
        <dbReference type="EMBL" id="KJA21801.1"/>
    </source>
</evidence>
<dbReference type="Gene3D" id="3.40.225.10">
    <property type="entry name" value="Class II aldolase/adducin N-terminal domain"/>
    <property type="match status" value="1"/>
</dbReference>
<evidence type="ECO:0000259" key="4">
    <source>
        <dbReference type="SMART" id="SM01007"/>
    </source>
</evidence>
<gene>
    <name evidence="5" type="ORF">HYPSUDRAFT_41664</name>
</gene>
<feature type="signal peptide" evidence="3">
    <location>
        <begin position="1"/>
        <end position="20"/>
    </location>
</feature>
<dbReference type="InterPro" id="IPR001303">
    <property type="entry name" value="Aldolase_II/adducin_N"/>
</dbReference>
<organism evidence="5 6">
    <name type="scientific">Hypholoma sublateritium (strain FD-334 SS-4)</name>
    <dbReference type="NCBI Taxonomy" id="945553"/>
    <lineage>
        <taxon>Eukaryota</taxon>
        <taxon>Fungi</taxon>
        <taxon>Dikarya</taxon>
        <taxon>Basidiomycota</taxon>
        <taxon>Agaricomycotina</taxon>
        <taxon>Agaricomycetes</taxon>
        <taxon>Agaricomycetidae</taxon>
        <taxon>Agaricales</taxon>
        <taxon>Agaricineae</taxon>
        <taxon>Strophariaceae</taxon>
        <taxon>Hypholoma</taxon>
    </lineage>
</organism>
<proteinExistence type="predicted"/>
<dbReference type="STRING" id="945553.A0A0D2NZA9"/>
<dbReference type="Proteomes" id="UP000054270">
    <property type="component" value="Unassembled WGS sequence"/>
</dbReference>
<evidence type="ECO:0000256" key="2">
    <source>
        <dbReference type="ARBA" id="ARBA00023239"/>
    </source>
</evidence>
<dbReference type="EMBL" id="KN817555">
    <property type="protein sequence ID" value="KJA21801.1"/>
    <property type="molecule type" value="Genomic_DNA"/>
</dbReference>
<keyword evidence="3" id="KW-0732">Signal</keyword>
<feature type="chain" id="PRO_5002248123" description="Class II aldolase/adducin N-terminal domain-containing protein" evidence="3">
    <location>
        <begin position="21"/>
        <end position="300"/>
    </location>
</feature>
<protein>
    <recommendedName>
        <fullName evidence="4">Class II aldolase/adducin N-terminal domain-containing protein</fullName>
    </recommendedName>
</protein>
<keyword evidence="6" id="KW-1185">Reference proteome</keyword>
<evidence type="ECO:0000256" key="3">
    <source>
        <dbReference type="SAM" id="SignalP"/>
    </source>
</evidence>
<evidence type="ECO:0000313" key="6">
    <source>
        <dbReference type="Proteomes" id="UP000054270"/>
    </source>
</evidence>
<dbReference type="SMART" id="SM01007">
    <property type="entry name" value="Aldolase_II"/>
    <property type="match status" value="1"/>
</dbReference>
<dbReference type="InterPro" id="IPR036409">
    <property type="entry name" value="Aldolase_II/adducin_N_sf"/>
</dbReference>
<dbReference type="OMA" id="CVVHSHA"/>